<dbReference type="RefSeq" id="WP_100064244.1">
    <property type="nucleotide sequence ID" value="NZ_NUSQ01000131.1"/>
</dbReference>
<sequence>MNKTVKYAIRFLAVPFVTGAILFSTATPQYVQAASEPSLQTQKSEVGTLEITLTAMEWKYDHSEPGGFKYYPGNNLADVEFTIYNNKDNTEYAKKRTDKNGKVSFQLPLNLAFSCKQTSVYPETNGGRYVPETRTFSGSFKTNGEIYQHTVYNVFTLY</sequence>
<dbReference type="AlphaFoldDB" id="A0A2C4QK24"/>
<evidence type="ECO:0000313" key="1">
    <source>
        <dbReference type="EMBL" id="PHD64840.1"/>
    </source>
</evidence>
<dbReference type="Gene3D" id="2.60.40.10">
    <property type="entry name" value="Immunoglobulins"/>
    <property type="match status" value="1"/>
</dbReference>
<name>A0A2C4QK24_9BACI</name>
<dbReference type="Proteomes" id="UP000225997">
    <property type="component" value="Unassembled WGS sequence"/>
</dbReference>
<gene>
    <name evidence="1" type="ORF">COF40_23680</name>
</gene>
<proteinExistence type="predicted"/>
<dbReference type="InterPro" id="IPR013783">
    <property type="entry name" value="Ig-like_fold"/>
</dbReference>
<dbReference type="EMBL" id="NUSQ01000131">
    <property type="protein sequence ID" value="PHD64840.1"/>
    <property type="molecule type" value="Genomic_DNA"/>
</dbReference>
<evidence type="ECO:0000313" key="2">
    <source>
        <dbReference type="Proteomes" id="UP000225997"/>
    </source>
</evidence>
<comment type="caution">
    <text evidence="1">The sequence shown here is derived from an EMBL/GenBank/DDBJ whole genome shotgun (WGS) entry which is preliminary data.</text>
</comment>
<protein>
    <submittedName>
        <fullName evidence="1">Uncharacterized protein</fullName>
    </submittedName>
</protein>
<organism evidence="1 2">
    <name type="scientific">Bacillus toyonensis</name>
    <dbReference type="NCBI Taxonomy" id="155322"/>
    <lineage>
        <taxon>Bacteria</taxon>
        <taxon>Bacillati</taxon>
        <taxon>Bacillota</taxon>
        <taxon>Bacilli</taxon>
        <taxon>Bacillales</taxon>
        <taxon>Bacillaceae</taxon>
        <taxon>Bacillus</taxon>
        <taxon>Bacillus cereus group</taxon>
    </lineage>
</organism>
<reference evidence="1 2" key="1">
    <citation type="submission" date="2017-09" db="EMBL/GenBank/DDBJ databases">
        <title>Large-scale bioinformatics analysis of Bacillus genomes uncovers conserved roles of natural products in bacterial physiology.</title>
        <authorList>
            <consortium name="Agbiome Team Llc"/>
            <person name="Bleich R.M."/>
            <person name="Grubbs K.J."/>
            <person name="Santa Maria K.C."/>
            <person name="Allen S.E."/>
            <person name="Farag S."/>
            <person name="Shank E.A."/>
            <person name="Bowers A."/>
        </authorList>
    </citation>
    <scope>NUCLEOTIDE SEQUENCE [LARGE SCALE GENOMIC DNA]</scope>
    <source>
        <strain evidence="1 2">AFS044250</strain>
    </source>
</reference>
<accession>A0A2C4QK24</accession>